<gene>
    <name evidence="1" type="ORF">DC363_08150</name>
</gene>
<sequence length="62" mass="6750">MICVRQELRNDVVPGEMSQGIALLRSSGTVVLYPLHIPILWSPHQTQNSPPRLTGMGGVAAR</sequence>
<reference evidence="1 2" key="1">
    <citation type="submission" date="2018-04" db="EMBL/GenBank/DDBJ databases">
        <title>Pelagivirga bohaiensis gen. nov., sp. nov., a bacterium isolated from the Bohai Sea.</title>
        <authorList>
            <person name="Ji X."/>
        </authorList>
    </citation>
    <scope>NUCLEOTIDE SEQUENCE [LARGE SCALE GENOMIC DNA]</scope>
    <source>
        <strain evidence="1 2">BH-SD16</strain>
    </source>
</reference>
<proteinExistence type="predicted"/>
<accession>A0A2T7FWF6</accession>
<name>A0A2T7FWF6_9RHOB</name>
<dbReference type="EMBL" id="QCYG01000005">
    <property type="protein sequence ID" value="PVA06505.1"/>
    <property type="molecule type" value="Genomic_DNA"/>
</dbReference>
<keyword evidence="2" id="KW-1185">Reference proteome</keyword>
<organism evidence="1 2">
    <name type="scientific">Thalassorhabdomicrobium marinisediminis</name>
    <dbReference type="NCBI Taxonomy" id="2170577"/>
    <lineage>
        <taxon>Bacteria</taxon>
        <taxon>Pseudomonadati</taxon>
        <taxon>Pseudomonadota</taxon>
        <taxon>Alphaproteobacteria</taxon>
        <taxon>Rhodobacterales</taxon>
        <taxon>Paracoccaceae</taxon>
        <taxon>Thalassorhabdomicrobium</taxon>
    </lineage>
</organism>
<comment type="caution">
    <text evidence="1">The sequence shown here is derived from an EMBL/GenBank/DDBJ whole genome shotgun (WGS) entry which is preliminary data.</text>
</comment>
<dbReference type="Proteomes" id="UP000244817">
    <property type="component" value="Unassembled WGS sequence"/>
</dbReference>
<evidence type="ECO:0000313" key="2">
    <source>
        <dbReference type="Proteomes" id="UP000244817"/>
    </source>
</evidence>
<protein>
    <submittedName>
        <fullName evidence="1">Uncharacterized protein</fullName>
    </submittedName>
</protein>
<evidence type="ECO:0000313" key="1">
    <source>
        <dbReference type="EMBL" id="PVA06505.1"/>
    </source>
</evidence>
<dbReference type="AlphaFoldDB" id="A0A2T7FWF6"/>